<dbReference type="PANTHER" id="PTHR34983">
    <property type="entry name" value="ARABINOGALACTAN ENDO-BETA-1,4-GALACTANASE A"/>
    <property type="match status" value="1"/>
</dbReference>
<comment type="similarity">
    <text evidence="2 6">Belongs to the glycosyl hydrolase 53 family.</text>
</comment>
<dbReference type="GO" id="GO:0045490">
    <property type="term" value="P:pectin catabolic process"/>
    <property type="evidence" value="ECO:0007669"/>
    <property type="project" value="TreeGrafter"/>
</dbReference>
<keyword evidence="6" id="KW-0732">Signal</keyword>
<keyword evidence="5 6" id="KW-0326">Glycosidase</keyword>
<dbReference type="OMA" id="HYWEPAW"/>
<name>N1PWT9_DOTSN</name>
<evidence type="ECO:0000256" key="3">
    <source>
        <dbReference type="ARBA" id="ARBA00012556"/>
    </source>
</evidence>
<dbReference type="eggNOG" id="ENOG502RKQD">
    <property type="taxonomic scope" value="Eukaryota"/>
</dbReference>
<dbReference type="Proteomes" id="UP000016933">
    <property type="component" value="Unassembled WGS sequence"/>
</dbReference>
<protein>
    <recommendedName>
        <fullName evidence="3 6">Arabinogalactan endo-beta-1,4-galactanase</fullName>
        <ecNumber evidence="3 6">3.2.1.89</ecNumber>
    </recommendedName>
</protein>
<gene>
    <name evidence="7" type="ORF">DOTSEDRAFT_43143</name>
</gene>
<dbReference type="EMBL" id="KB446537">
    <property type="protein sequence ID" value="EME46669.1"/>
    <property type="molecule type" value="Genomic_DNA"/>
</dbReference>
<dbReference type="InterPro" id="IPR011683">
    <property type="entry name" value="Glyco_hydro_53"/>
</dbReference>
<reference evidence="7 8" key="2">
    <citation type="journal article" date="2012" name="PLoS Pathog.">
        <title>Diverse lifestyles and strategies of plant pathogenesis encoded in the genomes of eighteen Dothideomycetes fungi.</title>
        <authorList>
            <person name="Ohm R.A."/>
            <person name="Feau N."/>
            <person name="Henrissat B."/>
            <person name="Schoch C.L."/>
            <person name="Horwitz B.A."/>
            <person name="Barry K.W."/>
            <person name="Condon B.J."/>
            <person name="Copeland A.C."/>
            <person name="Dhillon B."/>
            <person name="Glaser F."/>
            <person name="Hesse C.N."/>
            <person name="Kosti I."/>
            <person name="LaButti K."/>
            <person name="Lindquist E.A."/>
            <person name="Lucas S."/>
            <person name="Salamov A.A."/>
            <person name="Bradshaw R.E."/>
            <person name="Ciuffetti L."/>
            <person name="Hamelin R.C."/>
            <person name="Kema G.H.J."/>
            <person name="Lawrence C."/>
            <person name="Scott J.A."/>
            <person name="Spatafora J.W."/>
            <person name="Turgeon B.G."/>
            <person name="de Wit P.J.G.M."/>
            <person name="Zhong S."/>
            <person name="Goodwin S.B."/>
            <person name="Grigoriev I.V."/>
        </authorList>
    </citation>
    <scope>NUCLEOTIDE SEQUENCE [LARGE SCALE GENOMIC DNA]</scope>
    <source>
        <strain evidence="8">NZE10 / CBS 128990</strain>
    </source>
</reference>
<organism evidence="7 8">
    <name type="scientific">Dothistroma septosporum (strain NZE10 / CBS 128990)</name>
    <name type="common">Red band needle blight fungus</name>
    <name type="synonym">Mycosphaerella pini</name>
    <dbReference type="NCBI Taxonomy" id="675120"/>
    <lineage>
        <taxon>Eukaryota</taxon>
        <taxon>Fungi</taxon>
        <taxon>Dikarya</taxon>
        <taxon>Ascomycota</taxon>
        <taxon>Pezizomycotina</taxon>
        <taxon>Dothideomycetes</taxon>
        <taxon>Dothideomycetidae</taxon>
        <taxon>Mycosphaerellales</taxon>
        <taxon>Mycosphaerellaceae</taxon>
        <taxon>Dothistroma</taxon>
    </lineage>
</organism>
<evidence type="ECO:0000256" key="4">
    <source>
        <dbReference type="ARBA" id="ARBA00022801"/>
    </source>
</evidence>
<dbReference type="HOGENOM" id="CLU_011259_0_0_1"/>
<evidence type="ECO:0000313" key="7">
    <source>
        <dbReference type="EMBL" id="EME46669.1"/>
    </source>
</evidence>
<evidence type="ECO:0000256" key="2">
    <source>
        <dbReference type="ARBA" id="ARBA00010687"/>
    </source>
</evidence>
<dbReference type="Pfam" id="PF07745">
    <property type="entry name" value="Glyco_hydro_53"/>
    <property type="match status" value="1"/>
</dbReference>
<comment type="catalytic activity">
    <reaction evidence="1 6">
        <text>The enzyme specifically hydrolyzes (1-&gt;4)-beta-D-galactosidic linkages in type I arabinogalactans.</text>
        <dbReference type="EC" id="3.2.1.89"/>
    </reaction>
</comment>
<reference evidence="8" key="1">
    <citation type="journal article" date="2012" name="PLoS Genet.">
        <title>The genomes of the fungal plant pathogens Cladosporium fulvum and Dothistroma septosporum reveal adaptation to different hosts and lifestyles but also signatures of common ancestry.</title>
        <authorList>
            <person name="de Wit P.J.G.M."/>
            <person name="van der Burgt A."/>
            <person name="Oekmen B."/>
            <person name="Stergiopoulos I."/>
            <person name="Abd-Elsalam K.A."/>
            <person name="Aerts A.L."/>
            <person name="Bahkali A.H."/>
            <person name="Beenen H.G."/>
            <person name="Chettri P."/>
            <person name="Cox M.P."/>
            <person name="Datema E."/>
            <person name="de Vries R.P."/>
            <person name="Dhillon B."/>
            <person name="Ganley A.R."/>
            <person name="Griffiths S.A."/>
            <person name="Guo Y."/>
            <person name="Hamelin R.C."/>
            <person name="Henrissat B."/>
            <person name="Kabir M.S."/>
            <person name="Jashni M.K."/>
            <person name="Kema G."/>
            <person name="Klaubauf S."/>
            <person name="Lapidus A."/>
            <person name="Levasseur A."/>
            <person name="Lindquist E."/>
            <person name="Mehrabi R."/>
            <person name="Ohm R.A."/>
            <person name="Owen T.J."/>
            <person name="Salamov A."/>
            <person name="Schwelm A."/>
            <person name="Schijlen E."/>
            <person name="Sun H."/>
            <person name="van den Burg H.A."/>
            <person name="van Ham R.C.H.J."/>
            <person name="Zhang S."/>
            <person name="Goodwin S.B."/>
            <person name="Grigoriev I.V."/>
            <person name="Collemare J."/>
            <person name="Bradshaw R.E."/>
        </authorList>
    </citation>
    <scope>NUCLEOTIDE SEQUENCE [LARGE SCALE GENOMIC DNA]</scope>
    <source>
        <strain evidence="8">NZE10 / CBS 128990</strain>
    </source>
</reference>
<dbReference type="AlphaFoldDB" id="N1PWT9"/>
<dbReference type="Gene3D" id="3.20.20.80">
    <property type="entry name" value="Glycosidases"/>
    <property type="match status" value="1"/>
</dbReference>
<feature type="signal peptide" evidence="6">
    <location>
        <begin position="1"/>
        <end position="19"/>
    </location>
</feature>
<dbReference type="GO" id="GO:0031218">
    <property type="term" value="F:arabinogalactan endo-1,4-beta-galactosidase activity"/>
    <property type="evidence" value="ECO:0007669"/>
    <property type="project" value="UniProtKB-EC"/>
</dbReference>
<feature type="chain" id="PRO_5005141810" description="Arabinogalactan endo-beta-1,4-galactanase" evidence="6">
    <location>
        <begin position="20"/>
        <end position="397"/>
    </location>
</feature>
<keyword evidence="8" id="KW-1185">Reference proteome</keyword>
<dbReference type="STRING" id="675120.N1PWT9"/>
<accession>N1PWT9</accession>
<evidence type="ECO:0000256" key="6">
    <source>
        <dbReference type="RuleBase" id="RU361192"/>
    </source>
</evidence>
<dbReference type="GO" id="GO:0015926">
    <property type="term" value="F:glucosidase activity"/>
    <property type="evidence" value="ECO:0007669"/>
    <property type="project" value="InterPro"/>
</dbReference>
<sequence>MKLSHVLAILAVGSSAVNAAPSPNVPLDYSSSNATTFYKGFDLSSLKIQEDGGAIYKDTARDNRTRPVEDILGDGGMNTVRLRLWVNPTVPFDDGYYETYNLDYTLTLAKRFHKKGYKIYLDYHFSDGWADPSQQWQPAAWPTTLQPLVSELRSYVSSTLQAFKQAGVDLSIVSLGNEIRYGMLWPLGWADVDIEPTSARVANFTNLATLYSAARNGVRDAVAAGVSEPEVMIHIDNGWNLTLQERWFSSLTATGKVRTSDWDIFGFSFYPFYGTAATLANLNTSLSTIAAKYGKPVHVVETDWPAICTGSDAPELSEPSAPASMPGQLEWVRDVVDVVKQVPRGLGQGVNYWEPAWLNNTGLGSACQDAILFDADWSNYPTVTGYSRGSVEVFKGV</sequence>
<keyword evidence="4 6" id="KW-0378">Hydrolase</keyword>
<dbReference type="PANTHER" id="PTHR34983:SF1">
    <property type="entry name" value="ARABINOGALACTAN ENDO-BETA-1,4-GALACTANASE A"/>
    <property type="match status" value="1"/>
</dbReference>
<evidence type="ECO:0000313" key="8">
    <source>
        <dbReference type="Proteomes" id="UP000016933"/>
    </source>
</evidence>
<evidence type="ECO:0000256" key="5">
    <source>
        <dbReference type="ARBA" id="ARBA00023295"/>
    </source>
</evidence>
<evidence type="ECO:0000256" key="1">
    <source>
        <dbReference type="ARBA" id="ARBA00001695"/>
    </source>
</evidence>
<proteinExistence type="inferred from homology"/>
<dbReference type="InterPro" id="IPR017853">
    <property type="entry name" value="GH"/>
</dbReference>
<dbReference type="OrthoDB" id="110914at2759"/>
<dbReference type="SUPFAM" id="SSF51445">
    <property type="entry name" value="(Trans)glycosidases"/>
    <property type="match status" value="1"/>
</dbReference>
<dbReference type="EC" id="3.2.1.89" evidence="3 6"/>